<dbReference type="AlphaFoldDB" id="A0A0A9GZB6"/>
<organism evidence="1">
    <name type="scientific">Arundo donax</name>
    <name type="common">Giant reed</name>
    <name type="synonym">Donax arundinaceus</name>
    <dbReference type="NCBI Taxonomy" id="35708"/>
    <lineage>
        <taxon>Eukaryota</taxon>
        <taxon>Viridiplantae</taxon>
        <taxon>Streptophyta</taxon>
        <taxon>Embryophyta</taxon>
        <taxon>Tracheophyta</taxon>
        <taxon>Spermatophyta</taxon>
        <taxon>Magnoliopsida</taxon>
        <taxon>Liliopsida</taxon>
        <taxon>Poales</taxon>
        <taxon>Poaceae</taxon>
        <taxon>PACMAD clade</taxon>
        <taxon>Arundinoideae</taxon>
        <taxon>Arundineae</taxon>
        <taxon>Arundo</taxon>
    </lineage>
</organism>
<sequence>MVMSVPIDEKLFIEGDLKTMWVHLTQVLKGCMETLVIAPKIKNERMS</sequence>
<proteinExistence type="predicted"/>
<name>A0A0A9GZB6_ARUDO</name>
<protein>
    <submittedName>
        <fullName evidence="1">Uncharacterized protein</fullName>
    </submittedName>
</protein>
<reference evidence="1" key="2">
    <citation type="journal article" date="2015" name="Data Brief">
        <title>Shoot transcriptome of the giant reed, Arundo donax.</title>
        <authorList>
            <person name="Barrero R.A."/>
            <person name="Guerrero F.D."/>
            <person name="Moolhuijzen P."/>
            <person name="Goolsby J.A."/>
            <person name="Tidwell J."/>
            <person name="Bellgard S.E."/>
            <person name="Bellgard M.I."/>
        </authorList>
    </citation>
    <scope>NUCLEOTIDE SEQUENCE</scope>
    <source>
        <tissue evidence="1">Shoot tissue taken approximately 20 cm above the soil surface</tissue>
    </source>
</reference>
<reference evidence="1" key="1">
    <citation type="submission" date="2014-09" db="EMBL/GenBank/DDBJ databases">
        <authorList>
            <person name="Magalhaes I.L.F."/>
            <person name="Oliveira U."/>
            <person name="Santos F.R."/>
            <person name="Vidigal T.H.D.A."/>
            <person name="Brescovit A.D."/>
            <person name="Santos A.J."/>
        </authorList>
    </citation>
    <scope>NUCLEOTIDE SEQUENCE</scope>
    <source>
        <tissue evidence="1">Shoot tissue taken approximately 20 cm above the soil surface</tissue>
    </source>
</reference>
<dbReference type="EMBL" id="GBRH01169970">
    <property type="protein sequence ID" value="JAE27926.1"/>
    <property type="molecule type" value="Transcribed_RNA"/>
</dbReference>
<accession>A0A0A9GZB6</accession>
<evidence type="ECO:0000313" key="1">
    <source>
        <dbReference type="EMBL" id="JAE27926.1"/>
    </source>
</evidence>